<feature type="non-terminal residue" evidence="2">
    <location>
        <position position="268"/>
    </location>
</feature>
<keyword evidence="3" id="KW-1185">Reference proteome</keyword>
<dbReference type="Proteomes" id="UP001206925">
    <property type="component" value="Unassembled WGS sequence"/>
</dbReference>
<feature type="domain" description="NAD-dependent epimerase/dehydratase" evidence="1">
    <location>
        <begin position="125"/>
        <end position="233"/>
    </location>
</feature>
<dbReference type="Gene3D" id="3.40.50.720">
    <property type="entry name" value="NAD(P)-binding Rossmann-like Domain"/>
    <property type="match status" value="2"/>
</dbReference>
<protein>
    <recommendedName>
        <fullName evidence="1">NAD-dependent epimerase/dehydratase domain-containing protein</fullName>
    </recommendedName>
</protein>
<dbReference type="InterPro" id="IPR036291">
    <property type="entry name" value="NAD(P)-bd_dom_sf"/>
</dbReference>
<dbReference type="PANTHER" id="PTHR43725:SF28">
    <property type="entry name" value="UDP-GLUCOSE 4-EPIMERASE"/>
    <property type="match status" value="1"/>
</dbReference>
<dbReference type="Pfam" id="PF01370">
    <property type="entry name" value="Epimerase"/>
    <property type="match status" value="1"/>
</dbReference>
<dbReference type="GO" id="GO:0005829">
    <property type="term" value="C:cytosol"/>
    <property type="evidence" value="ECO:0007669"/>
    <property type="project" value="TreeGrafter"/>
</dbReference>
<dbReference type="GO" id="GO:0003978">
    <property type="term" value="F:UDP-glucose 4-epimerase activity"/>
    <property type="evidence" value="ECO:0007669"/>
    <property type="project" value="TreeGrafter"/>
</dbReference>
<dbReference type="Gene3D" id="3.90.25.10">
    <property type="entry name" value="UDP-galactose 4-epimerase, domain 1"/>
    <property type="match status" value="1"/>
</dbReference>
<evidence type="ECO:0000313" key="3">
    <source>
        <dbReference type="Proteomes" id="UP001206925"/>
    </source>
</evidence>
<evidence type="ECO:0000313" key="2">
    <source>
        <dbReference type="EMBL" id="KAI7744620.1"/>
    </source>
</evidence>
<dbReference type="SUPFAM" id="SSF51735">
    <property type="entry name" value="NAD(P)-binding Rossmann-fold domains"/>
    <property type="match status" value="1"/>
</dbReference>
<gene>
    <name evidence="2" type="ORF">M8C21_007865</name>
</gene>
<name>A0AAD5CPS8_AMBAR</name>
<organism evidence="2 3">
    <name type="scientific">Ambrosia artemisiifolia</name>
    <name type="common">Common ragweed</name>
    <dbReference type="NCBI Taxonomy" id="4212"/>
    <lineage>
        <taxon>Eukaryota</taxon>
        <taxon>Viridiplantae</taxon>
        <taxon>Streptophyta</taxon>
        <taxon>Embryophyta</taxon>
        <taxon>Tracheophyta</taxon>
        <taxon>Spermatophyta</taxon>
        <taxon>Magnoliopsida</taxon>
        <taxon>eudicotyledons</taxon>
        <taxon>Gunneridae</taxon>
        <taxon>Pentapetalae</taxon>
        <taxon>asterids</taxon>
        <taxon>campanulids</taxon>
        <taxon>Asterales</taxon>
        <taxon>Asteraceae</taxon>
        <taxon>Asteroideae</taxon>
        <taxon>Heliantheae alliance</taxon>
        <taxon>Heliantheae</taxon>
        <taxon>Ambrosia</taxon>
    </lineage>
</organism>
<dbReference type="GO" id="GO:0005996">
    <property type="term" value="P:monosaccharide metabolic process"/>
    <property type="evidence" value="ECO:0007669"/>
    <property type="project" value="TreeGrafter"/>
</dbReference>
<dbReference type="EMBL" id="JAMZMK010007487">
    <property type="protein sequence ID" value="KAI7744620.1"/>
    <property type="molecule type" value="Genomic_DNA"/>
</dbReference>
<accession>A0AAD5CPS8</accession>
<proteinExistence type="predicted"/>
<dbReference type="PANTHER" id="PTHR43725">
    <property type="entry name" value="UDP-GLUCOSE 4-EPIMERASE"/>
    <property type="match status" value="1"/>
</dbReference>
<dbReference type="InterPro" id="IPR001509">
    <property type="entry name" value="Epimerase_deHydtase"/>
</dbReference>
<reference evidence="2" key="1">
    <citation type="submission" date="2022-06" db="EMBL/GenBank/DDBJ databases">
        <title>Uncovering the hologenomic basis of an extraordinary plant invasion.</title>
        <authorList>
            <person name="Bieker V.C."/>
            <person name="Martin M.D."/>
            <person name="Gilbert T."/>
            <person name="Hodgins K."/>
            <person name="Battlay P."/>
            <person name="Petersen B."/>
            <person name="Wilson J."/>
        </authorList>
    </citation>
    <scope>NUCLEOTIDE SEQUENCE</scope>
    <source>
        <strain evidence="2">AA19_3_7</strain>
        <tissue evidence="2">Leaf</tissue>
    </source>
</reference>
<comment type="caution">
    <text evidence="2">The sequence shown here is derived from an EMBL/GenBank/DDBJ whole genome shotgun (WGS) entry which is preliminary data.</text>
</comment>
<sequence length="268" mass="30183">ILLKPEYKLLLKAKRKKNNFGNSYAAIHSFPLEDGDEADSLRLQRLAAQAKSFCPADDDDDFSDDEELQSLFDEVGSFVFLMDTTKVIHFAGLKAVGESVQKPLMYYDNNLLFMVGQRRYRAQKNSPYLQANPYGRTKLMIEDIFRDIHASDSEWKMTMLRYFNPVGAHPSGYIGEDPLGTPNNLMPFVQQVAVGRLPALKIFGTDYSTKDGTGVRDVSDLANGHMAALRKLTDSDMGVSLLHISILAFTRTITNDLLDLRQDYVEIV</sequence>
<evidence type="ECO:0000259" key="1">
    <source>
        <dbReference type="Pfam" id="PF01370"/>
    </source>
</evidence>
<dbReference type="AlphaFoldDB" id="A0AAD5CPS8"/>